<keyword evidence="3" id="KW-0238">DNA-binding</keyword>
<accession>A0A2A9NQ92</accession>
<dbReference type="Proteomes" id="UP000242287">
    <property type="component" value="Unassembled WGS sequence"/>
</dbReference>
<reference evidence="8 9" key="1">
    <citation type="submission" date="2014-02" db="EMBL/GenBank/DDBJ databases">
        <title>Transposable element dynamics among asymbiotic and ectomycorrhizal Amanita fungi.</title>
        <authorList>
            <consortium name="DOE Joint Genome Institute"/>
            <person name="Hess J."/>
            <person name="Skrede I."/>
            <person name="Wolfe B."/>
            <person name="LaButti K."/>
            <person name="Ohm R.A."/>
            <person name="Grigoriev I.V."/>
            <person name="Pringle A."/>
        </authorList>
    </citation>
    <scope>NUCLEOTIDE SEQUENCE [LARGE SCALE GENOMIC DNA]</scope>
    <source>
        <strain evidence="8 9">SKay4041</strain>
    </source>
</reference>
<feature type="region of interest" description="Disordered" evidence="7">
    <location>
        <begin position="100"/>
        <end position="123"/>
    </location>
</feature>
<evidence type="ECO:0000256" key="6">
    <source>
        <dbReference type="ARBA" id="ARBA00038447"/>
    </source>
</evidence>
<sequence>MIIPITVSPPLSTGGGSKLPPPFVKVSHEEIMLIELQGSLNVKAAEPGDRNGKLVGYLRMDETGTKPTLEIGHHLLEGKIVQLVKPIAVLSRLKIVDSDKLEEQGEGESTGTDKGEEGGDKGWGISAVVKRKIVFGKRPMPVAQ</sequence>
<comment type="subcellular location">
    <subcellularLocation>
        <location evidence="1">Nucleus</location>
    </subcellularLocation>
</comment>
<evidence type="ECO:0000313" key="9">
    <source>
        <dbReference type="Proteomes" id="UP000242287"/>
    </source>
</evidence>
<keyword evidence="4" id="KW-0539">Nucleus</keyword>
<evidence type="ECO:0008006" key="10">
    <source>
        <dbReference type="Google" id="ProtNLM"/>
    </source>
</evidence>
<organism evidence="8 9">
    <name type="scientific">Amanita thiersii Skay4041</name>
    <dbReference type="NCBI Taxonomy" id="703135"/>
    <lineage>
        <taxon>Eukaryota</taxon>
        <taxon>Fungi</taxon>
        <taxon>Dikarya</taxon>
        <taxon>Basidiomycota</taxon>
        <taxon>Agaricomycotina</taxon>
        <taxon>Agaricomycetes</taxon>
        <taxon>Agaricomycetidae</taxon>
        <taxon>Agaricales</taxon>
        <taxon>Pluteineae</taxon>
        <taxon>Amanitaceae</taxon>
        <taxon>Amanita</taxon>
    </lineage>
</organism>
<proteinExistence type="inferred from homology"/>
<dbReference type="GO" id="GO:0006260">
    <property type="term" value="P:DNA replication"/>
    <property type="evidence" value="ECO:0007669"/>
    <property type="project" value="UniProtKB-KW"/>
</dbReference>
<keyword evidence="2" id="KW-0235">DNA replication</keyword>
<comment type="similarity">
    <text evidence="6">Belongs to the CTF8 family.</text>
</comment>
<dbReference type="Pfam" id="PF09696">
    <property type="entry name" value="Ctf8"/>
    <property type="match status" value="1"/>
</dbReference>
<evidence type="ECO:0000313" key="8">
    <source>
        <dbReference type="EMBL" id="PFH53145.1"/>
    </source>
</evidence>
<feature type="compositionally biased region" description="Basic and acidic residues" evidence="7">
    <location>
        <begin position="111"/>
        <end position="120"/>
    </location>
</feature>
<dbReference type="STRING" id="703135.A0A2A9NQ92"/>
<dbReference type="AlphaFoldDB" id="A0A2A9NQ92"/>
<dbReference type="EMBL" id="KZ301975">
    <property type="protein sequence ID" value="PFH53145.1"/>
    <property type="molecule type" value="Genomic_DNA"/>
</dbReference>
<dbReference type="PANTHER" id="PTHR28605">
    <property type="entry name" value="CTF8, CHROMOSOME TRANSMISSION FIDELITY FACTOR 8 HOMOLOG (S. CEREVISIAE)"/>
    <property type="match status" value="1"/>
</dbReference>
<dbReference type="GO" id="GO:0003677">
    <property type="term" value="F:DNA binding"/>
    <property type="evidence" value="ECO:0007669"/>
    <property type="project" value="UniProtKB-KW"/>
</dbReference>
<dbReference type="OrthoDB" id="121932at2759"/>
<name>A0A2A9NQ92_9AGAR</name>
<keyword evidence="5" id="KW-0131">Cell cycle</keyword>
<evidence type="ECO:0000256" key="3">
    <source>
        <dbReference type="ARBA" id="ARBA00023125"/>
    </source>
</evidence>
<dbReference type="GO" id="GO:0007064">
    <property type="term" value="P:mitotic sister chromatid cohesion"/>
    <property type="evidence" value="ECO:0007669"/>
    <property type="project" value="InterPro"/>
</dbReference>
<evidence type="ECO:0000256" key="4">
    <source>
        <dbReference type="ARBA" id="ARBA00023242"/>
    </source>
</evidence>
<protein>
    <recommendedName>
        <fullName evidence="10">Chromosome transmission fidelity protein 8</fullName>
    </recommendedName>
</protein>
<gene>
    <name evidence="8" type="ORF">AMATHDRAFT_138297</name>
</gene>
<evidence type="ECO:0000256" key="2">
    <source>
        <dbReference type="ARBA" id="ARBA00022705"/>
    </source>
</evidence>
<dbReference type="PANTHER" id="PTHR28605:SF1">
    <property type="entry name" value="CHROMOSOME TRANSMISSION FIDELITY FACTOR 8"/>
    <property type="match status" value="1"/>
</dbReference>
<dbReference type="GO" id="GO:0031390">
    <property type="term" value="C:Ctf18 RFC-like complex"/>
    <property type="evidence" value="ECO:0007669"/>
    <property type="project" value="InterPro"/>
</dbReference>
<keyword evidence="9" id="KW-1185">Reference proteome</keyword>
<evidence type="ECO:0000256" key="1">
    <source>
        <dbReference type="ARBA" id="ARBA00004123"/>
    </source>
</evidence>
<evidence type="ECO:0000256" key="5">
    <source>
        <dbReference type="ARBA" id="ARBA00023306"/>
    </source>
</evidence>
<dbReference type="InterPro" id="IPR018607">
    <property type="entry name" value="Ctf8"/>
</dbReference>
<evidence type="ECO:0000256" key="7">
    <source>
        <dbReference type="SAM" id="MobiDB-lite"/>
    </source>
</evidence>